<dbReference type="InterPro" id="IPR018356">
    <property type="entry name" value="Tscrpt_reg_HTH_DeoR_CS"/>
</dbReference>
<keyword evidence="2" id="KW-0238">DNA-binding</keyword>
<dbReference type="EMBL" id="JBHSAY010000031">
    <property type="protein sequence ID" value="MFC4136527.1"/>
    <property type="molecule type" value="Genomic_DNA"/>
</dbReference>
<dbReference type="Pfam" id="PF25583">
    <property type="entry name" value="WCX"/>
    <property type="match status" value="1"/>
</dbReference>
<dbReference type="PANTHER" id="PTHR34580">
    <property type="match status" value="1"/>
</dbReference>
<evidence type="ECO:0000256" key="2">
    <source>
        <dbReference type="ARBA" id="ARBA00023125"/>
    </source>
</evidence>
<dbReference type="InterPro" id="IPR001034">
    <property type="entry name" value="DeoR_HTH"/>
</dbReference>
<evidence type="ECO:0000313" key="5">
    <source>
        <dbReference type="EMBL" id="MFC4136527.1"/>
    </source>
</evidence>
<dbReference type="InterPro" id="IPR013196">
    <property type="entry name" value="HTH_11"/>
</dbReference>
<dbReference type="InterPro" id="IPR026881">
    <property type="entry name" value="WYL_dom"/>
</dbReference>
<dbReference type="InterPro" id="IPR051534">
    <property type="entry name" value="CBASS_pafABC_assoc_protein"/>
</dbReference>
<dbReference type="InterPro" id="IPR028349">
    <property type="entry name" value="PafC-like"/>
</dbReference>
<dbReference type="PROSITE" id="PS00894">
    <property type="entry name" value="HTH_DEOR_1"/>
    <property type="match status" value="1"/>
</dbReference>
<dbReference type="Proteomes" id="UP001595816">
    <property type="component" value="Unassembled WGS sequence"/>
</dbReference>
<accession>A0ABV8M1M1</accession>
<dbReference type="PIRSF" id="PIRSF016838">
    <property type="entry name" value="PafC"/>
    <property type="match status" value="1"/>
</dbReference>
<protein>
    <submittedName>
        <fullName evidence="5">Helix-turn-helix transcriptional regulator</fullName>
    </submittedName>
</protein>
<comment type="caution">
    <text evidence="5">The sequence shown here is derived from an EMBL/GenBank/DDBJ whole genome shotgun (WGS) entry which is preliminary data.</text>
</comment>
<organism evidence="5 6">
    <name type="scientific">Hamadaea flava</name>
    <dbReference type="NCBI Taxonomy" id="1742688"/>
    <lineage>
        <taxon>Bacteria</taxon>
        <taxon>Bacillati</taxon>
        <taxon>Actinomycetota</taxon>
        <taxon>Actinomycetes</taxon>
        <taxon>Micromonosporales</taxon>
        <taxon>Micromonosporaceae</taxon>
        <taxon>Hamadaea</taxon>
    </lineage>
</organism>
<name>A0ABV8M1M1_9ACTN</name>
<feature type="domain" description="HTH deoR-type" evidence="4">
    <location>
        <begin position="4"/>
        <end position="59"/>
    </location>
</feature>
<dbReference type="Pfam" id="PF08279">
    <property type="entry name" value="HTH_11"/>
    <property type="match status" value="1"/>
</dbReference>
<dbReference type="PROSITE" id="PS51000">
    <property type="entry name" value="HTH_DEOR_2"/>
    <property type="match status" value="1"/>
</dbReference>
<proteinExistence type="predicted"/>
<evidence type="ECO:0000256" key="1">
    <source>
        <dbReference type="ARBA" id="ARBA00023015"/>
    </source>
</evidence>
<dbReference type="RefSeq" id="WP_253758564.1">
    <property type="nucleotide sequence ID" value="NZ_JAMZDZ010000001.1"/>
</dbReference>
<dbReference type="Gene3D" id="1.10.10.10">
    <property type="entry name" value="Winged helix-like DNA-binding domain superfamily/Winged helix DNA-binding domain"/>
    <property type="match status" value="1"/>
</dbReference>
<keyword evidence="3" id="KW-0804">Transcription</keyword>
<keyword evidence="1" id="KW-0805">Transcription regulation</keyword>
<dbReference type="InterPro" id="IPR057727">
    <property type="entry name" value="WCX_dom"/>
</dbReference>
<sequence>MLETSARLLRLLSLLQTPREWSGSELAGRLEVSTRTVRNDVDRLRSLGYPVHATRGAIGGYRLGAGANLPPLLLDDEEAVAVAVGLRTAATGSVAGIEETALRALAKLEQVLPSRLRRRVNTLQSYTVAVGPDQPGPRVDAAVLTAIANAARDHERLRFDYRSHDTSVSRRDVEPYRLVTWGRRWYLVAWDVERQDWRTFRVDRMEPKIPTGPRFAPRPLPAEDLAAYVSRGVGSATWRFTARIIVHASAEVVAERLPAMLGPVEAVDDERSAITLGADNVEMMAVWLGAIGHDFTVVDSPELVEELRKVADRYQRAAG</sequence>
<keyword evidence="6" id="KW-1185">Reference proteome</keyword>
<dbReference type="InterPro" id="IPR036390">
    <property type="entry name" value="WH_DNA-bd_sf"/>
</dbReference>
<dbReference type="SUPFAM" id="SSF46785">
    <property type="entry name" value="Winged helix' DNA-binding domain"/>
    <property type="match status" value="1"/>
</dbReference>
<dbReference type="PROSITE" id="PS52050">
    <property type="entry name" value="WYL"/>
    <property type="match status" value="1"/>
</dbReference>
<evidence type="ECO:0000313" key="6">
    <source>
        <dbReference type="Proteomes" id="UP001595816"/>
    </source>
</evidence>
<dbReference type="InterPro" id="IPR036388">
    <property type="entry name" value="WH-like_DNA-bd_sf"/>
</dbReference>
<reference evidence="6" key="1">
    <citation type="journal article" date="2019" name="Int. J. Syst. Evol. Microbiol.">
        <title>The Global Catalogue of Microorganisms (GCM) 10K type strain sequencing project: providing services to taxonomists for standard genome sequencing and annotation.</title>
        <authorList>
            <consortium name="The Broad Institute Genomics Platform"/>
            <consortium name="The Broad Institute Genome Sequencing Center for Infectious Disease"/>
            <person name="Wu L."/>
            <person name="Ma J."/>
        </authorList>
    </citation>
    <scope>NUCLEOTIDE SEQUENCE [LARGE SCALE GENOMIC DNA]</scope>
    <source>
        <strain evidence="6">CGMCC 4.7289</strain>
    </source>
</reference>
<dbReference type="Pfam" id="PF13280">
    <property type="entry name" value="WYL"/>
    <property type="match status" value="1"/>
</dbReference>
<evidence type="ECO:0000259" key="4">
    <source>
        <dbReference type="PROSITE" id="PS51000"/>
    </source>
</evidence>
<dbReference type="PANTHER" id="PTHR34580:SF3">
    <property type="entry name" value="PROTEIN PAFB"/>
    <property type="match status" value="1"/>
</dbReference>
<evidence type="ECO:0000256" key="3">
    <source>
        <dbReference type="ARBA" id="ARBA00023163"/>
    </source>
</evidence>
<gene>
    <name evidence="5" type="ORF">ACFOZ4_38470</name>
</gene>